<evidence type="ECO:0000313" key="2">
    <source>
        <dbReference type="EMBL" id="KGX92872.1"/>
    </source>
</evidence>
<dbReference type="GO" id="GO:0016747">
    <property type="term" value="F:acyltransferase activity, transferring groups other than amino-acyl groups"/>
    <property type="evidence" value="ECO:0007669"/>
    <property type="project" value="InterPro"/>
</dbReference>
<comment type="caution">
    <text evidence="2">The sequence shown here is derived from an EMBL/GenBank/DDBJ whole genome shotgun (WGS) entry which is preliminary data.</text>
</comment>
<dbReference type="Gene3D" id="3.40.630.30">
    <property type="match status" value="1"/>
</dbReference>
<organism evidence="2 3">
    <name type="scientific">Pontibacillus halophilus JSM 076056 = DSM 19796</name>
    <dbReference type="NCBI Taxonomy" id="1385510"/>
    <lineage>
        <taxon>Bacteria</taxon>
        <taxon>Bacillati</taxon>
        <taxon>Bacillota</taxon>
        <taxon>Bacilli</taxon>
        <taxon>Bacillales</taxon>
        <taxon>Bacillaceae</taxon>
        <taxon>Pontibacillus</taxon>
    </lineage>
</organism>
<dbReference type="InterPro" id="IPR013653">
    <property type="entry name" value="GCN5-like_dom"/>
</dbReference>
<dbReference type="InterPro" id="IPR016181">
    <property type="entry name" value="Acyl_CoA_acyltransferase"/>
</dbReference>
<dbReference type="AlphaFoldDB" id="A0A0A5IAK6"/>
<keyword evidence="2" id="KW-0808">Transferase</keyword>
<dbReference type="Proteomes" id="UP000030528">
    <property type="component" value="Unassembled WGS sequence"/>
</dbReference>
<sequence length="280" mass="33146">MRKLTNDDYDSLLHMDTGIQDDYVVRIFPQLVSSNTQALYGLFEGDVMKTVAGYTIFADHFAMLGRLRSDRRFYSKGYATELLSYIIQDLRKLDNVQWIGAHTQIENKPARRVLDKLSISPVESTYHAAIDDWQHLGEIDPGTRWEEVTQLHEKKAWIQKLSETSFRIYPYEMYYPFPYVEQLLSDAYIESSAFYVNDDGTRYVMMKEDVKRVRRTHVKYLWDDLHEQRGLWRTIAYEAAKHPNNEAPWIDVLPTVYEALQDEHGMDFSEEWILYGDWKE</sequence>
<proteinExistence type="predicted"/>
<accession>A0A0A5IAK6</accession>
<keyword evidence="3" id="KW-1185">Reference proteome</keyword>
<name>A0A0A5IAK6_9BACI</name>
<dbReference type="STRING" id="1385510.GCA_000425205_01503"/>
<dbReference type="InterPro" id="IPR000182">
    <property type="entry name" value="GNAT_dom"/>
</dbReference>
<dbReference type="Pfam" id="PF08445">
    <property type="entry name" value="FR47"/>
    <property type="match status" value="1"/>
</dbReference>
<protein>
    <submittedName>
        <fullName evidence="2">GCN5 family acetyltransferase</fullName>
    </submittedName>
</protein>
<gene>
    <name evidence="2" type="ORF">N781_13350</name>
</gene>
<dbReference type="EMBL" id="AVPE01000004">
    <property type="protein sequence ID" value="KGX92872.1"/>
    <property type="molecule type" value="Genomic_DNA"/>
</dbReference>
<feature type="domain" description="N-acetyltransferase" evidence="1">
    <location>
        <begin position="1"/>
        <end position="178"/>
    </location>
</feature>
<dbReference type="SUPFAM" id="SSF55729">
    <property type="entry name" value="Acyl-CoA N-acyltransferases (Nat)"/>
    <property type="match status" value="1"/>
</dbReference>
<dbReference type="PROSITE" id="PS51186">
    <property type="entry name" value="GNAT"/>
    <property type="match status" value="1"/>
</dbReference>
<reference evidence="2 3" key="1">
    <citation type="submission" date="2013-08" db="EMBL/GenBank/DDBJ databases">
        <authorList>
            <person name="Huang J."/>
            <person name="Wang G."/>
        </authorList>
    </citation>
    <scope>NUCLEOTIDE SEQUENCE [LARGE SCALE GENOMIC DNA]</scope>
    <source>
        <strain evidence="2 3">JSM 076056</strain>
    </source>
</reference>
<dbReference type="eggNOG" id="COG0456">
    <property type="taxonomic scope" value="Bacteria"/>
</dbReference>
<evidence type="ECO:0000313" key="3">
    <source>
        <dbReference type="Proteomes" id="UP000030528"/>
    </source>
</evidence>
<evidence type="ECO:0000259" key="1">
    <source>
        <dbReference type="PROSITE" id="PS51186"/>
    </source>
</evidence>